<dbReference type="PANTHER" id="PTHR38451">
    <property type="entry name" value="TRNA (ADENINE(22)-N(1))-METHYLTRANSFERASE"/>
    <property type="match status" value="1"/>
</dbReference>
<protein>
    <submittedName>
        <fullName evidence="1">tRNA (Adenine22-N1)-methyltransferase</fullName>
    </submittedName>
</protein>
<dbReference type="InterPro" id="IPR006901">
    <property type="entry name" value="TrmK"/>
</dbReference>
<dbReference type="InterPro" id="IPR029063">
    <property type="entry name" value="SAM-dependent_MTases_sf"/>
</dbReference>
<dbReference type="EMBL" id="FOKI01000002">
    <property type="protein sequence ID" value="SFA75961.1"/>
    <property type="molecule type" value="Genomic_DNA"/>
</dbReference>
<dbReference type="AlphaFoldDB" id="A0A1I0VI08"/>
<dbReference type="SUPFAM" id="SSF53335">
    <property type="entry name" value="S-adenosyl-L-methionine-dependent methyltransferases"/>
    <property type="match status" value="1"/>
</dbReference>
<dbReference type="RefSeq" id="WP_090038211.1">
    <property type="nucleotide sequence ID" value="NZ_FOKI01000002.1"/>
</dbReference>
<dbReference type="PIRSF" id="PIRSF018637">
    <property type="entry name" value="TrmK"/>
    <property type="match status" value="1"/>
</dbReference>
<keyword evidence="2" id="KW-1185">Reference proteome</keyword>
<dbReference type="GO" id="GO:0032259">
    <property type="term" value="P:methylation"/>
    <property type="evidence" value="ECO:0007669"/>
    <property type="project" value="UniProtKB-KW"/>
</dbReference>
<dbReference type="Gene3D" id="3.40.50.150">
    <property type="entry name" value="Vaccinia Virus protein VP39"/>
    <property type="match status" value="1"/>
</dbReference>
<organism evidence="1 2">
    <name type="scientific">Clostridium frigidicarnis</name>
    <dbReference type="NCBI Taxonomy" id="84698"/>
    <lineage>
        <taxon>Bacteria</taxon>
        <taxon>Bacillati</taxon>
        <taxon>Bacillota</taxon>
        <taxon>Clostridia</taxon>
        <taxon>Eubacteriales</taxon>
        <taxon>Clostridiaceae</taxon>
        <taxon>Clostridium</taxon>
    </lineage>
</organism>
<dbReference type="OrthoDB" id="5881184at2"/>
<accession>A0A1I0VI08</accession>
<evidence type="ECO:0000313" key="1">
    <source>
        <dbReference type="EMBL" id="SFA75961.1"/>
    </source>
</evidence>
<reference evidence="1 2" key="1">
    <citation type="submission" date="2016-10" db="EMBL/GenBank/DDBJ databases">
        <authorList>
            <person name="de Groot N.N."/>
        </authorList>
    </citation>
    <scope>NUCLEOTIDE SEQUENCE [LARGE SCALE GENOMIC DNA]</scope>
    <source>
        <strain evidence="1 2">DSM 12271</strain>
    </source>
</reference>
<dbReference type="PANTHER" id="PTHR38451:SF1">
    <property type="entry name" value="TRNA (ADENINE(22)-N(1))-METHYLTRANSFERASE"/>
    <property type="match status" value="1"/>
</dbReference>
<dbReference type="Pfam" id="PF12847">
    <property type="entry name" value="Methyltransf_18"/>
    <property type="match status" value="1"/>
</dbReference>
<gene>
    <name evidence="1" type="ORF">SAMN04488528_100286</name>
</gene>
<dbReference type="STRING" id="84698.SAMN04488528_100286"/>
<keyword evidence="1" id="KW-0808">Transferase</keyword>
<dbReference type="Proteomes" id="UP000198619">
    <property type="component" value="Unassembled WGS sequence"/>
</dbReference>
<evidence type="ECO:0000313" key="2">
    <source>
        <dbReference type="Proteomes" id="UP000198619"/>
    </source>
</evidence>
<keyword evidence="1" id="KW-0489">Methyltransferase</keyword>
<name>A0A1I0VI08_9CLOT</name>
<dbReference type="GO" id="GO:0160105">
    <property type="term" value="F:tRNA (adenine(22)-N1)-methyltransferase activity"/>
    <property type="evidence" value="ECO:0007669"/>
    <property type="project" value="InterPro"/>
</dbReference>
<sequence>MDISARLKTIVNLIDKCESIADIGTDHGYVPLDVIKNNICNNAIASDINKGPVEKARINVSMEGMKDKIECRLGPGLTTLKVGEVQGVVIAGMGGNLIRDIILQGYDVFKNLDFAILQPTQNPEVLRKFIFEKGLEIIKEDLCIDEGIYYEIMKVKCQEFKNPIEKNEIYYEISEYLVKTKHPIMKQYICDKIKRYKLINDKIRDTTESALRRKKDIEFKINKLEGIKECL</sequence>
<proteinExistence type="predicted"/>